<evidence type="ECO:0000313" key="1">
    <source>
        <dbReference type="EMBL" id="ESU26350.1"/>
    </source>
</evidence>
<dbReference type="Proteomes" id="UP000018004">
    <property type="component" value="Unassembled WGS sequence"/>
</dbReference>
<keyword evidence="2" id="KW-1185">Reference proteome</keyword>
<dbReference type="EMBL" id="AVGG01000019">
    <property type="protein sequence ID" value="ESU26350.1"/>
    <property type="molecule type" value="Genomic_DNA"/>
</dbReference>
<sequence>MLIYLGKNRNLSIEKTIIGKECKQKIPIENRKDLRTLIL</sequence>
<dbReference type="STRING" id="1341181.FLJC2902T_28330"/>
<gene>
    <name evidence="1" type="ORF">FLJC2902T_28330</name>
</gene>
<accession>V6SPK7</accession>
<name>V6SPK7_9FLAO</name>
<reference evidence="1 2" key="1">
    <citation type="submission" date="2013-08" db="EMBL/GenBank/DDBJ databases">
        <title>Flavobacterium limnosediminis JC2902 genome sequencing.</title>
        <authorList>
            <person name="Lee K."/>
            <person name="Yi H."/>
            <person name="Park S."/>
            <person name="Chun J."/>
        </authorList>
    </citation>
    <scope>NUCLEOTIDE SEQUENCE [LARGE SCALE GENOMIC DNA]</scope>
    <source>
        <strain evidence="1 2">JC2902</strain>
    </source>
</reference>
<organism evidence="1 2">
    <name type="scientific">Flavobacterium limnosediminis JC2902</name>
    <dbReference type="NCBI Taxonomy" id="1341181"/>
    <lineage>
        <taxon>Bacteria</taxon>
        <taxon>Pseudomonadati</taxon>
        <taxon>Bacteroidota</taxon>
        <taxon>Flavobacteriia</taxon>
        <taxon>Flavobacteriales</taxon>
        <taxon>Flavobacteriaceae</taxon>
        <taxon>Flavobacterium</taxon>
    </lineage>
</organism>
<protein>
    <submittedName>
        <fullName evidence="1">Uncharacterized protein</fullName>
    </submittedName>
</protein>
<evidence type="ECO:0000313" key="2">
    <source>
        <dbReference type="Proteomes" id="UP000018004"/>
    </source>
</evidence>
<comment type="caution">
    <text evidence="1">The sequence shown here is derived from an EMBL/GenBank/DDBJ whole genome shotgun (WGS) entry which is preliminary data.</text>
</comment>
<dbReference type="AlphaFoldDB" id="V6SPK7"/>
<dbReference type="PATRIC" id="fig|1341181.4.peg.2787"/>
<proteinExistence type="predicted"/>